<reference evidence="2" key="1">
    <citation type="submission" date="2019-08" db="EMBL/GenBank/DDBJ databases">
        <authorList>
            <person name="Kucharzyk K."/>
            <person name="Murdoch R.W."/>
            <person name="Higgins S."/>
            <person name="Loffler F."/>
        </authorList>
    </citation>
    <scope>NUCLEOTIDE SEQUENCE</scope>
</reference>
<name>A0A645GIS3_9ZZZZ</name>
<dbReference type="AlphaFoldDB" id="A0A645GIS3"/>
<feature type="region of interest" description="Disordered" evidence="1">
    <location>
        <begin position="33"/>
        <end position="53"/>
    </location>
</feature>
<sequence>MHEAGGHAGLAAGIFYFLTHQRHLALIELGRGPSADHEKEKGKNHRHRGKPYPVALERPYPELPVAPEDIEQYAGTVNVSFSRYIDVGIVQMHLKTLLLVTIIYHMARLLQIAMPQTFYVRLSRLRNSACPSISMLNLKLAL</sequence>
<organism evidence="2">
    <name type="scientific">bioreactor metagenome</name>
    <dbReference type="NCBI Taxonomy" id="1076179"/>
    <lineage>
        <taxon>unclassified sequences</taxon>
        <taxon>metagenomes</taxon>
        <taxon>ecological metagenomes</taxon>
    </lineage>
</organism>
<dbReference type="EMBL" id="VSSQ01074980">
    <property type="protein sequence ID" value="MPN25709.1"/>
    <property type="molecule type" value="Genomic_DNA"/>
</dbReference>
<evidence type="ECO:0000313" key="2">
    <source>
        <dbReference type="EMBL" id="MPN25709.1"/>
    </source>
</evidence>
<comment type="caution">
    <text evidence="2">The sequence shown here is derived from an EMBL/GenBank/DDBJ whole genome shotgun (WGS) entry which is preliminary data.</text>
</comment>
<evidence type="ECO:0000256" key="1">
    <source>
        <dbReference type="SAM" id="MobiDB-lite"/>
    </source>
</evidence>
<gene>
    <name evidence="2" type="ORF">SDC9_173123</name>
</gene>
<accession>A0A645GIS3</accession>
<protein>
    <submittedName>
        <fullName evidence="2">Uncharacterized protein</fullName>
    </submittedName>
</protein>
<proteinExistence type="predicted"/>